<evidence type="ECO:0000313" key="2">
    <source>
        <dbReference type="Proteomes" id="UP000299102"/>
    </source>
</evidence>
<keyword evidence="2" id="KW-1185">Reference proteome</keyword>
<comment type="caution">
    <text evidence="1">The sequence shown here is derived from an EMBL/GenBank/DDBJ whole genome shotgun (WGS) entry which is preliminary data.</text>
</comment>
<organism evidence="1 2">
    <name type="scientific">Eumeta variegata</name>
    <name type="common">Bagworm moth</name>
    <name type="synonym">Eumeta japonica</name>
    <dbReference type="NCBI Taxonomy" id="151549"/>
    <lineage>
        <taxon>Eukaryota</taxon>
        <taxon>Metazoa</taxon>
        <taxon>Ecdysozoa</taxon>
        <taxon>Arthropoda</taxon>
        <taxon>Hexapoda</taxon>
        <taxon>Insecta</taxon>
        <taxon>Pterygota</taxon>
        <taxon>Neoptera</taxon>
        <taxon>Endopterygota</taxon>
        <taxon>Lepidoptera</taxon>
        <taxon>Glossata</taxon>
        <taxon>Ditrysia</taxon>
        <taxon>Tineoidea</taxon>
        <taxon>Psychidae</taxon>
        <taxon>Oiketicinae</taxon>
        <taxon>Eumeta</taxon>
    </lineage>
</organism>
<evidence type="ECO:0000313" key="1">
    <source>
        <dbReference type="EMBL" id="GBP12444.1"/>
    </source>
</evidence>
<accession>A0A4C1TE76</accession>
<protein>
    <submittedName>
        <fullName evidence="1">Uncharacterized protein</fullName>
    </submittedName>
</protein>
<reference evidence="1 2" key="1">
    <citation type="journal article" date="2019" name="Commun. Biol.">
        <title>The bagworm genome reveals a unique fibroin gene that provides high tensile strength.</title>
        <authorList>
            <person name="Kono N."/>
            <person name="Nakamura H."/>
            <person name="Ohtoshi R."/>
            <person name="Tomita M."/>
            <person name="Numata K."/>
            <person name="Arakawa K."/>
        </authorList>
    </citation>
    <scope>NUCLEOTIDE SEQUENCE [LARGE SCALE GENOMIC DNA]</scope>
</reference>
<proteinExistence type="predicted"/>
<dbReference type="EMBL" id="BGZK01000051">
    <property type="protein sequence ID" value="GBP12444.1"/>
    <property type="molecule type" value="Genomic_DNA"/>
</dbReference>
<gene>
    <name evidence="1" type="ORF">EVAR_75855_1</name>
</gene>
<name>A0A4C1TE76_EUMVA</name>
<dbReference type="OrthoDB" id="10517141at2759"/>
<dbReference type="Proteomes" id="UP000299102">
    <property type="component" value="Unassembled WGS sequence"/>
</dbReference>
<dbReference type="AlphaFoldDB" id="A0A4C1TE76"/>
<sequence length="91" mass="10251">MYEKRRGSRRVRARAPLADNATIATAFLFVFKIWARLHLNHGIITLKDLTTERSDNKSKGKISVSESPTVINEKNFGTKWSIRDGGTPPLP</sequence>